<dbReference type="Pfam" id="PF24883">
    <property type="entry name" value="NPHP3_N"/>
    <property type="match status" value="1"/>
</dbReference>
<sequence>MDPISITGLIIEVSNVLSCVIKYTKAVQGSKDDMRKLSEELFALKGILEHLSTGIGDNTPTSEKETESESSGPFDRDVMARVLFTTNEFLQTLLQELEEPATKFKKLKQKLEWPFTQDQVNAHLVRLERVKSWLILVITADTAAAEKDLHQEITSLSKNLKEDLRIREQERVQKDNEALFKWIAPVSPADSHLRASNGRRIGTGRWFTKSYLKAWLRDPLDDKRILFLVGKCMTALVTLAQIVGELTNMAQHDPNLCFAYFYCTISNTASQAAVNILGSLVAQLARSNPGILEDIRSLYDKIPKTQTHSQPVNFSALEDAIIRHSNGKSRIVILVDAPNESSEMEYIERSLLYMARLSLNIRILVTTTSTRASSKEANFLNIRAETMEEDIKTFIQYRLEHDTTLRNLTPKLQAEIAETLFKDADGSSVHHQ</sequence>
<proteinExistence type="predicted"/>
<evidence type="ECO:0000256" key="2">
    <source>
        <dbReference type="SAM" id="MobiDB-lite"/>
    </source>
</evidence>
<comment type="caution">
    <text evidence="4">The sequence shown here is derived from an EMBL/GenBank/DDBJ whole genome shotgun (WGS) entry which is preliminary data.</text>
</comment>
<feature type="domain" description="Nephrocystin 3-like N-terminal" evidence="3">
    <location>
        <begin position="202"/>
        <end position="366"/>
    </location>
</feature>
<keyword evidence="5" id="KW-1185">Reference proteome</keyword>
<dbReference type="AlphaFoldDB" id="A0A1Q5TAM3"/>
<gene>
    <name evidence="4" type="ORF">PENSUB_10044</name>
</gene>
<evidence type="ECO:0000313" key="5">
    <source>
        <dbReference type="Proteomes" id="UP000186955"/>
    </source>
</evidence>
<evidence type="ECO:0000259" key="3">
    <source>
        <dbReference type="Pfam" id="PF24883"/>
    </source>
</evidence>
<evidence type="ECO:0000313" key="4">
    <source>
        <dbReference type="EMBL" id="OKO97250.1"/>
    </source>
</evidence>
<dbReference type="PANTHER" id="PTHR10039">
    <property type="entry name" value="AMELOGENIN"/>
    <property type="match status" value="1"/>
</dbReference>
<dbReference type="PANTHER" id="PTHR10039:SF16">
    <property type="entry name" value="GPI INOSITOL-DEACYLASE"/>
    <property type="match status" value="1"/>
</dbReference>
<dbReference type="EMBL" id="MNBE01000695">
    <property type="protein sequence ID" value="OKO97250.1"/>
    <property type="molecule type" value="Genomic_DNA"/>
</dbReference>
<organism evidence="4 5">
    <name type="scientific">Penicillium subrubescens</name>
    <dbReference type="NCBI Taxonomy" id="1316194"/>
    <lineage>
        <taxon>Eukaryota</taxon>
        <taxon>Fungi</taxon>
        <taxon>Dikarya</taxon>
        <taxon>Ascomycota</taxon>
        <taxon>Pezizomycotina</taxon>
        <taxon>Eurotiomycetes</taxon>
        <taxon>Eurotiomycetidae</taxon>
        <taxon>Eurotiales</taxon>
        <taxon>Aspergillaceae</taxon>
        <taxon>Penicillium</taxon>
    </lineage>
</organism>
<dbReference type="InterPro" id="IPR056884">
    <property type="entry name" value="NPHP3-like_N"/>
</dbReference>
<protein>
    <recommendedName>
        <fullName evidence="3">Nephrocystin 3-like N-terminal domain-containing protein</fullName>
    </recommendedName>
</protein>
<accession>A0A1Q5TAM3</accession>
<keyword evidence="1" id="KW-0677">Repeat</keyword>
<evidence type="ECO:0000256" key="1">
    <source>
        <dbReference type="ARBA" id="ARBA00022737"/>
    </source>
</evidence>
<feature type="region of interest" description="Disordered" evidence="2">
    <location>
        <begin position="53"/>
        <end position="73"/>
    </location>
</feature>
<reference evidence="4 5" key="1">
    <citation type="submission" date="2016-10" db="EMBL/GenBank/DDBJ databases">
        <title>Genome sequence of the ascomycete fungus Penicillium subrubescens.</title>
        <authorList>
            <person name="De Vries R.P."/>
            <person name="Peng M."/>
            <person name="Dilokpimol A."/>
            <person name="Hilden K."/>
            <person name="Makela M.R."/>
            <person name="Grigoriev I."/>
            <person name="Riley R."/>
            <person name="Granchi Z."/>
        </authorList>
    </citation>
    <scope>NUCLEOTIDE SEQUENCE [LARGE SCALE GENOMIC DNA]</scope>
    <source>
        <strain evidence="4 5">CBS 132785</strain>
    </source>
</reference>
<name>A0A1Q5TAM3_9EURO</name>
<dbReference type="Proteomes" id="UP000186955">
    <property type="component" value="Unassembled WGS sequence"/>
</dbReference>
<dbReference type="STRING" id="1316194.A0A1Q5TAM3"/>